<sequence length="353" mass="37294">MTTRIAAACCVLVLVVAGGWYVLRPAQALRVSADFAFADGIFPGNRVAVLGVPIGVVESVRPRGAAVRITMTVPPETELPADAHAHIMTPAVISDRYVELGPTHRDGPLLRDGAVIPLERTHAPIRWDRFSAAIAELLRAFEPAGGDGLGALLDTTARAVEGRGPDIRAAISGLARATDLVVAADDDIGAVLDDLDRLVGVLVDNQHAIDSLSAAAADAGAELADQRDELGAALEGMSRLLVEVDRLLERHGGRLSGDLDQLAGLSTTLAEHRRSLTEAVDTLPLALDNLGRTITPDERMRLRLNISTNLSQFDTTARLCERFPVPLCSGPGLVNPIPFPPELDSPLLTGGGR</sequence>
<dbReference type="PANTHER" id="PTHR33371:SF4">
    <property type="entry name" value="INTERMEMBRANE PHOSPHOLIPID TRANSPORT SYSTEM BINDING PROTEIN MLAD"/>
    <property type="match status" value="1"/>
</dbReference>
<evidence type="ECO:0000313" key="4">
    <source>
        <dbReference type="Proteomes" id="UP001564626"/>
    </source>
</evidence>
<dbReference type="InterPro" id="IPR003399">
    <property type="entry name" value="Mce/MlaD"/>
</dbReference>
<feature type="domain" description="Mammalian cell entry C-terminal" evidence="2">
    <location>
        <begin position="110"/>
        <end position="284"/>
    </location>
</feature>
<name>A0ABV4CK22_9PSEU</name>
<dbReference type="Pfam" id="PF11887">
    <property type="entry name" value="Mce4_CUP1"/>
    <property type="match status" value="1"/>
</dbReference>
<dbReference type="InterPro" id="IPR052336">
    <property type="entry name" value="MlaD_Phospholipid_Transporter"/>
</dbReference>
<feature type="domain" description="Mce/MlaD" evidence="1">
    <location>
        <begin position="29"/>
        <end position="102"/>
    </location>
</feature>
<protein>
    <submittedName>
        <fullName evidence="3">MCE family protein</fullName>
    </submittedName>
</protein>
<dbReference type="RefSeq" id="WP_345365718.1">
    <property type="nucleotide sequence ID" value="NZ_BAABII010000016.1"/>
</dbReference>
<organism evidence="3 4">
    <name type="scientific">Saccharopolyspora cebuensis</name>
    <dbReference type="NCBI Taxonomy" id="418759"/>
    <lineage>
        <taxon>Bacteria</taxon>
        <taxon>Bacillati</taxon>
        <taxon>Actinomycetota</taxon>
        <taxon>Actinomycetes</taxon>
        <taxon>Pseudonocardiales</taxon>
        <taxon>Pseudonocardiaceae</taxon>
        <taxon>Saccharopolyspora</taxon>
    </lineage>
</organism>
<keyword evidence="4" id="KW-1185">Reference proteome</keyword>
<dbReference type="Pfam" id="PF02470">
    <property type="entry name" value="MlaD"/>
    <property type="match status" value="1"/>
</dbReference>
<dbReference type="NCBIfam" id="TIGR00996">
    <property type="entry name" value="Mtu_fam_mce"/>
    <property type="match status" value="1"/>
</dbReference>
<dbReference type="InterPro" id="IPR024516">
    <property type="entry name" value="Mce_C"/>
</dbReference>
<accession>A0ABV4CK22</accession>
<dbReference type="Proteomes" id="UP001564626">
    <property type="component" value="Unassembled WGS sequence"/>
</dbReference>
<dbReference type="InterPro" id="IPR005693">
    <property type="entry name" value="Mce"/>
</dbReference>
<evidence type="ECO:0000313" key="3">
    <source>
        <dbReference type="EMBL" id="MEY8041406.1"/>
    </source>
</evidence>
<dbReference type="EMBL" id="JBGEHV010000036">
    <property type="protein sequence ID" value="MEY8041406.1"/>
    <property type="molecule type" value="Genomic_DNA"/>
</dbReference>
<dbReference type="PANTHER" id="PTHR33371">
    <property type="entry name" value="INTERMEMBRANE PHOSPHOLIPID TRANSPORT SYSTEM BINDING PROTEIN MLAD-RELATED"/>
    <property type="match status" value="1"/>
</dbReference>
<reference evidence="3 4" key="1">
    <citation type="submission" date="2024-08" db="EMBL/GenBank/DDBJ databases">
        <title>Genome mining of Saccharopolyspora cebuensis PGLac3 from Nigerian medicinal plant.</title>
        <authorList>
            <person name="Ezeobiora C.E."/>
            <person name="Igbokwe N.H."/>
            <person name="Amin D.H."/>
            <person name="Mendie U.E."/>
        </authorList>
    </citation>
    <scope>NUCLEOTIDE SEQUENCE [LARGE SCALE GENOMIC DNA]</scope>
    <source>
        <strain evidence="3 4">PGLac3</strain>
    </source>
</reference>
<gene>
    <name evidence="3" type="ORF">AB8O55_18535</name>
</gene>
<proteinExistence type="predicted"/>
<comment type="caution">
    <text evidence="3">The sequence shown here is derived from an EMBL/GenBank/DDBJ whole genome shotgun (WGS) entry which is preliminary data.</text>
</comment>
<evidence type="ECO:0000259" key="2">
    <source>
        <dbReference type="Pfam" id="PF11887"/>
    </source>
</evidence>
<evidence type="ECO:0000259" key="1">
    <source>
        <dbReference type="Pfam" id="PF02470"/>
    </source>
</evidence>